<dbReference type="AlphaFoldDB" id="A0A2W1B949"/>
<sequence>MSRQVDIKALVSHIVRGDGSDRCRICMGDTSEGQVHLEDTVMMDGDKPVTLAELLEVITGVEVEFTPPLPNNICDNCSQDITSLLPFLRLCKESAKRWSDISTFLNNYIPSPETKNVYIEIGNDIKTYIDTMEMDPALPCSLCWSCSDDTLAAITFKNLCALSSHHWTEASNYISQVYPPTDKDKAYFIFYNQEKTIVRDQIDSVPTTKHAVERLNMKYEVEPEKPQKHRLVMLRTRKAGSVTMVNYLSSSFVYTKIANLILWFYADIRYGLPYGAILILSALLLPEPTYMGPEHVTYFRGPQVLEDELKHHKNTTWIVCLYAAWHPACVNFAPVFAELSASYVLDNLKFGKLDVGRYPESATKYRVQDGPTSRQLPTVLVLADGQEKMRRPQADHTGKLQKFLFSKDNVKAAFDLDGIYQECKKKLANAKNVKKDE</sequence>
<dbReference type="Pfam" id="PF00085">
    <property type="entry name" value="Thioredoxin"/>
    <property type="match status" value="1"/>
</dbReference>
<dbReference type="Proteomes" id="UP000249218">
    <property type="component" value="Unassembled WGS sequence"/>
</dbReference>
<dbReference type="Gene3D" id="3.40.30.10">
    <property type="entry name" value="Glutaredoxin"/>
    <property type="match status" value="1"/>
</dbReference>
<dbReference type="GO" id="GO:0005634">
    <property type="term" value="C:nucleus"/>
    <property type="evidence" value="ECO:0007669"/>
    <property type="project" value="InterPro"/>
</dbReference>
<name>A0A2W1B949_HELAM</name>
<evidence type="ECO:0000256" key="1">
    <source>
        <dbReference type="PROSITE-ProRule" id="PRU01263"/>
    </source>
</evidence>
<organism evidence="4 5">
    <name type="scientific">Helicoverpa armigera</name>
    <name type="common">Cotton bollworm</name>
    <name type="synonym">Heliothis armigera</name>
    <dbReference type="NCBI Taxonomy" id="29058"/>
    <lineage>
        <taxon>Eukaryota</taxon>
        <taxon>Metazoa</taxon>
        <taxon>Ecdysozoa</taxon>
        <taxon>Arthropoda</taxon>
        <taxon>Hexapoda</taxon>
        <taxon>Insecta</taxon>
        <taxon>Pterygota</taxon>
        <taxon>Neoptera</taxon>
        <taxon>Endopterygota</taxon>
        <taxon>Lepidoptera</taxon>
        <taxon>Glossata</taxon>
        <taxon>Ditrysia</taxon>
        <taxon>Noctuoidea</taxon>
        <taxon>Noctuidae</taxon>
        <taxon>Heliothinae</taxon>
        <taxon>Helicoverpa</taxon>
    </lineage>
</organism>
<evidence type="ECO:0000313" key="4">
    <source>
        <dbReference type="EMBL" id="PZC70945.1"/>
    </source>
</evidence>
<dbReference type="EMBL" id="KZ150417">
    <property type="protein sequence ID" value="PZC70945.1"/>
    <property type="molecule type" value="Genomic_DNA"/>
</dbReference>
<reference evidence="4 5" key="1">
    <citation type="journal article" date="2017" name="BMC Biol.">
        <title>Genomic innovations, transcriptional plasticity and gene loss underlying the evolution and divergence of two highly polyphagous and invasive Helicoverpa pest species.</title>
        <authorList>
            <person name="Pearce S.L."/>
            <person name="Clarke D.F."/>
            <person name="East P.D."/>
            <person name="Elfekih S."/>
            <person name="Gordon K.H."/>
            <person name="Jermiin L.S."/>
            <person name="McGaughran A."/>
            <person name="Oakeshott J.G."/>
            <person name="Papanikolaou A."/>
            <person name="Perera O.P."/>
            <person name="Rane R.V."/>
            <person name="Richards S."/>
            <person name="Tay W.T."/>
            <person name="Walsh T.K."/>
            <person name="Anderson A."/>
            <person name="Anderson C.J."/>
            <person name="Asgari S."/>
            <person name="Board P.G."/>
            <person name="Bretschneider A."/>
            <person name="Campbell P.M."/>
            <person name="Chertemps T."/>
            <person name="Christeller J.T."/>
            <person name="Coppin C.W."/>
            <person name="Downes S.J."/>
            <person name="Duan G."/>
            <person name="Farnsworth C.A."/>
            <person name="Good R.T."/>
            <person name="Han L.B."/>
            <person name="Han Y.C."/>
            <person name="Hatje K."/>
            <person name="Horne I."/>
            <person name="Huang Y.P."/>
            <person name="Hughes D.S."/>
            <person name="Jacquin-Joly E."/>
            <person name="James W."/>
            <person name="Jhangiani S."/>
            <person name="Kollmar M."/>
            <person name="Kuwar S.S."/>
            <person name="Li S."/>
            <person name="Liu N.Y."/>
            <person name="Maibeche M.T."/>
            <person name="Miller J.R."/>
            <person name="Montagne N."/>
            <person name="Perry T."/>
            <person name="Qu J."/>
            <person name="Song S.V."/>
            <person name="Sutton G.G."/>
            <person name="Vogel H."/>
            <person name="Walenz B.P."/>
            <person name="Xu W."/>
            <person name="Zhang H.J."/>
            <person name="Zou Z."/>
            <person name="Batterham P."/>
            <person name="Edwards O.R."/>
            <person name="Feyereisen R."/>
            <person name="Gibbs R.A."/>
            <person name="Heckel D.G."/>
            <person name="McGrath A."/>
            <person name="Robin C."/>
            <person name="Scherer S.E."/>
            <person name="Worley K.C."/>
            <person name="Wu Y.D."/>
        </authorList>
    </citation>
    <scope>NUCLEOTIDE SEQUENCE [LARGE SCALE GENOMIC DNA]</scope>
    <source>
        <strain evidence="4">Harm_GR_Male_#8</strain>
        <tissue evidence="4">Whole organism</tissue>
    </source>
</reference>
<feature type="domain" description="Thioredoxin" evidence="2">
    <location>
        <begin position="285"/>
        <end position="429"/>
    </location>
</feature>
<dbReference type="InterPro" id="IPR013766">
    <property type="entry name" value="Thioredoxin_domain"/>
</dbReference>
<accession>A0A2W1B949</accession>
<feature type="binding site" evidence="1">
    <location>
        <position position="74"/>
    </location>
    <ligand>
        <name>Zn(2+)</name>
        <dbReference type="ChEBI" id="CHEBI:29105"/>
    </ligand>
</feature>
<dbReference type="SUPFAM" id="SSF52833">
    <property type="entry name" value="Thioredoxin-like"/>
    <property type="match status" value="1"/>
</dbReference>
<feature type="binding site" evidence="1">
    <location>
        <position position="77"/>
    </location>
    <ligand>
        <name>Zn(2+)</name>
        <dbReference type="ChEBI" id="CHEBI:29105"/>
    </ligand>
</feature>
<keyword evidence="1" id="KW-0479">Metal-binding</keyword>
<keyword evidence="5" id="KW-1185">Reference proteome</keyword>
<dbReference type="InterPro" id="IPR012934">
    <property type="entry name" value="Znf_AD"/>
</dbReference>
<evidence type="ECO:0000259" key="3">
    <source>
        <dbReference type="PROSITE" id="PS51915"/>
    </source>
</evidence>
<dbReference type="SUPFAM" id="SSF57716">
    <property type="entry name" value="Glucocorticoid receptor-like (DNA-binding domain)"/>
    <property type="match status" value="1"/>
</dbReference>
<evidence type="ECO:0000313" key="5">
    <source>
        <dbReference type="Proteomes" id="UP000249218"/>
    </source>
</evidence>
<proteinExistence type="predicted"/>
<feature type="binding site" evidence="1">
    <location>
        <position position="26"/>
    </location>
    <ligand>
        <name>Zn(2+)</name>
        <dbReference type="ChEBI" id="CHEBI:29105"/>
    </ligand>
</feature>
<feature type="domain" description="ZAD" evidence="3">
    <location>
        <begin position="21"/>
        <end position="101"/>
    </location>
</feature>
<gene>
    <name evidence="4" type="primary">HaOG214582</name>
    <name evidence="4" type="ORF">B5X24_HaOG214582</name>
</gene>
<dbReference type="PROSITE" id="PS51352">
    <property type="entry name" value="THIOREDOXIN_2"/>
    <property type="match status" value="1"/>
</dbReference>
<dbReference type="Pfam" id="PF07776">
    <property type="entry name" value="zf-AD"/>
    <property type="match status" value="1"/>
</dbReference>
<dbReference type="OrthoDB" id="20229at2759"/>
<dbReference type="PROSITE" id="PS51915">
    <property type="entry name" value="ZAD"/>
    <property type="match status" value="1"/>
</dbReference>
<dbReference type="GO" id="GO:0008270">
    <property type="term" value="F:zinc ion binding"/>
    <property type="evidence" value="ECO:0007669"/>
    <property type="project" value="UniProtKB-UniRule"/>
</dbReference>
<keyword evidence="1" id="KW-0863">Zinc-finger</keyword>
<dbReference type="InterPro" id="IPR036249">
    <property type="entry name" value="Thioredoxin-like_sf"/>
</dbReference>
<feature type="binding site" evidence="1">
    <location>
        <position position="23"/>
    </location>
    <ligand>
        <name>Zn(2+)</name>
        <dbReference type="ChEBI" id="CHEBI:29105"/>
    </ligand>
</feature>
<protein>
    <submittedName>
        <fullName evidence="4">Uncharacterized protein</fullName>
    </submittedName>
</protein>
<keyword evidence="1" id="KW-0862">Zinc</keyword>
<evidence type="ECO:0000259" key="2">
    <source>
        <dbReference type="PROSITE" id="PS51352"/>
    </source>
</evidence>